<reference evidence="1 2" key="1">
    <citation type="journal article" date="2017" name="ISME J.">
        <title>Energy and carbon metabolisms in a deep terrestrial subsurface fluid microbial community.</title>
        <authorList>
            <person name="Momper L."/>
            <person name="Jungbluth S.P."/>
            <person name="Lee M.D."/>
            <person name="Amend J.P."/>
        </authorList>
    </citation>
    <scope>NUCLEOTIDE SEQUENCE [LARGE SCALE GENOMIC DNA]</scope>
    <source>
        <strain evidence="1">SURF_29</strain>
    </source>
</reference>
<protein>
    <recommendedName>
        <fullName evidence="3">DUF357 domain-containing protein</fullName>
    </recommendedName>
</protein>
<dbReference type="Proteomes" id="UP000285655">
    <property type="component" value="Unassembled WGS sequence"/>
</dbReference>
<sequence length="92" mass="10928">MNKKAQITELIDSYISNLEKRGAKEFSGYTEIRTEEERMGYLLWFCKETKKFAEKGDLEKAGRWLGFIQGTLWALNIYSIDEMRDHNRPIFK</sequence>
<gene>
    <name evidence="1" type="ORF">C4544_06605</name>
</gene>
<organism evidence="1 2">
    <name type="scientific">candidate division WS5 bacterium</name>
    <dbReference type="NCBI Taxonomy" id="2093353"/>
    <lineage>
        <taxon>Bacteria</taxon>
        <taxon>candidate division WS5</taxon>
    </lineage>
</organism>
<name>A0A419DA54_9BACT</name>
<accession>A0A419DA54</accession>
<dbReference type="EMBL" id="QZJW01000055">
    <property type="protein sequence ID" value="RJO60011.1"/>
    <property type="molecule type" value="Genomic_DNA"/>
</dbReference>
<proteinExistence type="predicted"/>
<dbReference type="AlphaFoldDB" id="A0A419DA54"/>
<comment type="caution">
    <text evidence="1">The sequence shown here is derived from an EMBL/GenBank/DDBJ whole genome shotgun (WGS) entry which is preliminary data.</text>
</comment>
<evidence type="ECO:0000313" key="2">
    <source>
        <dbReference type="Proteomes" id="UP000285655"/>
    </source>
</evidence>
<evidence type="ECO:0008006" key="3">
    <source>
        <dbReference type="Google" id="ProtNLM"/>
    </source>
</evidence>
<evidence type="ECO:0000313" key="1">
    <source>
        <dbReference type="EMBL" id="RJO60011.1"/>
    </source>
</evidence>